<dbReference type="PANTHER" id="PTHR43248:SF29">
    <property type="entry name" value="TRIPEPTIDYL AMINOPEPTIDASE"/>
    <property type="match status" value="1"/>
</dbReference>
<evidence type="ECO:0000313" key="8">
    <source>
        <dbReference type="Proteomes" id="UP001164390"/>
    </source>
</evidence>
<dbReference type="InterPro" id="IPR051601">
    <property type="entry name" value="Serine_prot/Carboxylest_S33"/>
</dbReference>
<keyword evidence="2 4" id="KW-0732">Signal</keyword>
<feature type="signal peptide" evidence="4">
    <location>
        <begin position="1"/>
        <end position="28"/>
    </location>
</feature>
<dbReference type="SUPFAM" id="SSF53474">
    <property type="entry name" value="alpha/beta-Hydrolases"/>
    <property type="match status" value="1"/>
</dbReference>
<dbReference type="Pfam" id="PF08386">
    <property type="entry name" value="Abhydrolase_4"/>
    <property type="match status" value="1"/>
</dbReference>
<proteinExistence type="inferred from homology"/>
<dbReference type="Gene3D" id="3.40.50.1820">
    <property type="entry name" value="alpha/beta hydrolase"/>
    <property type="match status" value="2"/>
</dbReference>
<sequence>MRPSIRELSLPAAVVISAAALTVVPASASETVTEASPSEATQVVAPVPDLQWGACENAEEPAQCTTADVPLDYDEPDGETITLSLIKIPATDPDNRIGSMFWNPGGPGGSAVDSASMLPQALPEEVASRFDVIGIDPRGVGGSEKLECSRPDDVEEVPRPDKRYPVGAEQIAANQAYDAYLAKICAATAGPIIDNMSTADTARDMDLIRQAVGDEKLTYYGVSYGTFLGAAYANMFPDRVRAVVTDSVVDPVEWQQGRDGNGATEPMTTRFGSDEGLQDTYEYMLAKCDQAGILACPLTGNAKARFERVLKSLRDQPIALPGLSISDQELTLLTHQLLYSPGNYTLLTGIVKAIDFLRFPFQPPAAQNRGQNVDSGRVHAARLDARQELVKLLGQATDELREQPLGIPVIGDLLDLLKRQPASAFEGVACTDGENPSDPEVWTSNAAETEKVAPMGILWNWYSSPCAQWPGSDEDAYHGTFDHELSTPLLVLNNTHDPATSLASAQGLHEESPGSRLVTVNGGGHGVIGTSACATEITAAYLLDQTLPEDDVTCDADAGPFGLEP</sequence>
<evidence type="ECO:0000259" key="6">
    <source>
        <dbReference type="Pfam" id="PF08386"/>
    </source>
</evidence>
<dbReference type="InterPro" id="IPR029058">
    <property type="entry name" value="AB_hydrolase_fold"/>
</dbReference>
<evidence type="ECO:0000256" key="4">
    <source>
        <dbReference type="SAM" id="SignalP"/>
    </source>
</evidence>
<dbReference type="KEGG" id="sgrg:L0C25_18525"/>
<evidence type="ECO:0000256" key="2">
    <source>
        <dbReference type="ARBA" id="ARBA00022729"/>
    </source>
</evidence>
<keyword evidence="8" id="KW-1185">Reference proteome</keyword>
<dbReference type="RefSeq" id="WP_271633235.1">
    <property type="nucleotide sequence ID" value="NZ_CP094970.1"/>
</dbReference>
<reference evidence="7" key="1">
    <citation type="submission" date="2022-01" db="EMBL/GenBank/DDBJ databases">
        <title>Nocardioidaceae gen. sp. A5X3R13.</title>
        <authorList>
            <person name="Lopez Marin M.A."/>
            <person name="Uhlik O."/>
        </authorList>
    </citation>
    <scope>NUCLEOTIDE SEQUENCE</scope>
    <source>
        <strain evidence="7">A5X3R13</strain>
    </source>
</reference>
<dbReference type="Proteomes" id="UP001164390">
    <property type="component" value="Chromosome"/>
</dbReference>
<dbReference type="PANTHER" id="PTHR43248">
    <property type="entry name" value="2-SUCCINYL-6-HYDROXY-2,4-CYCLOHEXADIENE-1-CARBOXYLATE SYNTHASE"/>
    <property type="match status" value="1"/>
</dbReference>
<feature type="domain" description="Peptidase S33 tripeptidyl aminopeptidase-like C-terminal" evidence="6">
    <location>
        <begin position="461"/>
        <end position="554"/>
    </location>
</feature>
<evidence type="ECO:0000313" key="7">
    <source>
        <dbReference type="EMBL" id="UYM04509.1"/>
    </source>
</evidence>
<organism evidence="7 8">
    <name type="scientific">Solicola gregarius</name>
    <dbReference type="NCBI Taxonomy" id="2908642"/>
    <lineage>
        <taxon>Bacteria</taxon>
        <taxon>Bacillati</taxon>
        <taxon>Actinomycetota</taxon>
        <taxon>Actinomycetes</taxon>
        <taxon>Propionibacteriales</taxon>
        <taxon>Nocardioidaceae</taxon>
        <taxon>Solicola</taxon>
    </lineage>
</organism>
<dbReference type="AlphaFoldDB" id="A0AA46TFR4"/>
<keyword evidence="3 7" id="KW-0378">Hydrolase</keyword>
<dbReference type="InterPro" id="IPR000073">
    <property type="entry name" value="AB_hydrolase_1"/>
</dbReference>
<evidence type="ECO:0000259" key="5">
    <source>
        <dbReference type="Pfam" id="PF00561"/>
    </source>
</evidence>
<accession>A0AA46TFR4</accession>
<dbReference type="GO" id="GO:0016787">
    <property type="term" value="F:hydrolase activity"/>
    <property type="evidence" value="ECO:0007669"/>
    <property type="project" value="UniProtKB-KW"/>
</dbReference>
<feature type="domain" description="AB hydrolase-1" evidence="5">
    <location>
        <begin position="103"/>
        <end position="252"/>
    </location>
</feature>
<dbReference type="InterPro" id="IPR013595">
    <property type="entry name" value="Pept_S33_TAP-like_C"/>
</dbReference>
<evidence type="ECO:0000256" key="1">
    <source>
        <dbReference type="ARBA" id="ARBA00010088"/>
    </source>
</evidence>
<dbReference type="EMBL" id="CP094970">
    <property type="protein sequence ID" value="UYM04509.1"/>
    <property type="molecule type" value="Genomic_DNA"/>
</dbReference>
<comment type="similarity">
    <text evidence="1">Belongs to the peptidase S33 family.</text>
</comment>
<evidence type="ECO:0000256" key="3">
    <source>
        <dbReference type="ARBA" id="ARBA00022801"/>
    </source>
</evidence>
<protein>
    <submittedName>
        <fullName evidence="7">Alpha/beta hydrolase</fullName>
    </submittedName>
</protein>
<dbReference type="Pfam" id="PF00561">
    <property type="entry name" value="Abhydrolase_1"/>
    <property type="match status" value="1"/>
</dbReference>
<name>A0AA46TFR4_9ACTN</name>
<feature type="chain" id="PRO_5041461843" evidence="4">
    <location>
        <begin position="29"/>
        <end position="565"/>
    </location>
</feature>
<gene>
    <name evidence="7" type="ORF">L0C25_18525</name>
</gene>